<dbReference type="Gene3D" id="2.40.70.10">
    <property type="entry name" value="Acid Proteases"/>
    <property type="match status" value="2"/>
</dbReference>
<dbReference type="InterPro" id="IPR032861">
    <property type="entry name" value="TAXi_N"/>
</dbReference>
<name>A0AAV5E2U8_ELECO</name>
<sequence length="350" mass="37474">MPLLYSASLKIISCPHSGYGKADDEDRFRCKCTAHPHNPFSGKTETDDLTRTTLSANATDGKNPLYPVSFPAVTSCAPKSLLAKLPAGAVGVAGLANSRLSLPAQVSRTQKVPKKFLLCLPRSDFRKGDGVAIFGGGPFFTLTSVVGGESGPDLTLDLTYTNLAAKPHTPAYYLPVKAIAVGKANLPLPADALTSGGVAFSARAPYTSLRHDVYRPFLNALDAASGWKDFKVPAVAPFELCYNSSFLPNTRVGHLAPDIDFVLPDGKNYTIGSLDSMIDLDDFRVACFAFVEMKAHKSGAVPAVEIGGFQMENNVLQFDLDKMQLGFARVPIFMACSNFNFTLAGHSGHY</sequence>
<evidence type="ECO:0008006" key="6">
    <source>
        <dbReference type="Google" id="ProtNLM"/>
    </source>
</evidence>
<feature type="domain" description="Xylanase inhibitor N-terminal" evidence="3">
    <location>
        <begin position="13"/>
        <end position="136"/>
    </location>
</feature>
<evidence type="ECO:0000313" key="4">
    <source>
        <dbReference type="EMBL" id="GJN16793.1"/>
    </source>
</evidence>
<comment type="similarity">
    <text evidence="1">Belongs to the peptidase A1 family.</text>
</comment>
<feature type="domain" description="Xylanase inhibitor C-terminal" evidence="2">
    <location>
        <begin position="171"/>
        <end position="328"/>
    </location>
</feature>
<comment type="caution">
    <text evidence="4">The sequence shown here is derived from an EMBL/GenBank/DDBJ whole genome shotgun (WGS) entry which is preliminary data.</text>
</comment>
<evidence type="ECO:0000259" key="2">
    <source>
        <dbReference type="Pfam" id="PF14541"/>
    </source>
</evidence>
<organism evidence="4 5">
    <name type="scientific">Eleusine coracana subsp. coracana</name>
    <dbReference type="NCBI Taxonomy" id="191504"/>
    <lineage>
        <taxon>Eukaryota</taxon>
        <taxon>Viridiplantae</taxon>
        <taxon>Streptophyta</taxon>
        <taxon>Embryophyta</taxon>
        <taxon>Tracheophyta</taxon>
        <taxon>Spermatophyta</taxon>
        <taxon>Magnoliopsida</taxon>
        <taxon>Liliopsida</taxon>
        <taxon>Poales</taxon>
        <taxon>Poaceae</taxon>
        <taxon>PACMAD clade</taxon>
        <taxon>Chloridoideae</taxon>
        <taxon>Cynodonteae</taxon>
        <taxon>Eleusininae</taxon>
        <taxon>Eleusine</taxon>
    </lineage>
</organism>
<dbReference type="GO" id="GO:0006508">
    <property type="term" value="P:proteolysis"/>
    <property type="evidence" value="ECO:0007669"/>
    <property type="project" value="InterPro"/>
</dbReference>
<evidence type="ECO:0000256" key="1">
    <source>
        <dbReference type="ARBA" id="ARBA00007447"/>
    </source>
</evidence>
<dbReference type="InterPro" id="IPR032799">
    <property type="entry name" value="TAXi_C"/>
</dbReference>
<evidence type="ECO:0000259" key="3">
    <source>
        <dbReference type="Pfam" id="PF14543"/>
    </source>
</evidence>
<dbReference type="SUPFAM" id="SSF50630">
    <property type="entry name" value="Acid proteases"/>
    <property type="match status" value="1"/>
</dbReference>
<reference evidence="4" key="2">
    <citation type="submission" date="2021-12" db="EMBL/GenBank/DDBJ databases">
        <title>Resequencing data analysis of finger millet.</title>
        <authorList>
            <person name="Hatakeyama M."/>
            <person name="Aluri S."/>
            <person name="Balachadran M.T."/>
            <person name="Sivarajan S.R."/>
            <person name="Poveda L."/>
            <person name="Shimizu-Inatsugi R."/>
            <person name="Schlapbach R."/>
            <person name="Sreeman S.M."/>
            <person name="Shimizu K.K."/>
        </authorList>
    </citation>
    <scope>NUCLEOTIDE SEQUENCE</scope>
</reference>
<dbReference type="AlphaFoldDB" id="A0AAV5E2U8"/>
<keyword evidence="5" id="KW-1185">Reference proteome</keyword>
<dbReference type="InterPro" id="IPR001461">
    <property type="entry name" value="Aspartic_peptidase_A1"/>
</dbReference>
<dbReference type="InterPro" id="IPR021109">
    <property type="entry name" value="Peptidase_aspartic_dom_sf"/>
</dbReference>
<dbReference type="PANTHER" id="PTHR47965">
    <property type="entry name" value="ASPARTYL PROTEASE-RELATED"/>
    <property type="match status" value="1"/>
</dbReference>
<proteinExistence type="inferred from homology"/>
<reference evidence="4" key="1">
    <citation type="journal article" date="2018" name="DNA Res.">
        <title>Multiple hybrid de novo genome assembly of finger millet, an orphan allotetraploid crop.</title>
        <authorList>
            <person name="Hatakeyama M."/>
            <person name="Aluri S."/>
            <person name="Balachadran M.T."/>
            <person name="Sivarajan S.R."/>
            <person name="Patrignani A."/>
            <person name="Gruter S."/>
            <person name="Poveda L."/>
            <person name="Shimizu-Inatsugi R."/>
            <person name="Baeten J."/>
            <person name="Francoijs K.J."/>
            <person name="Nataraja K.N."/>
            <person name="Reddy Y.A.N."/>
            <person name="Phadnis S."/>
            <person name="Ravikumar R.L."/>
            <person name="Schlapbach R."/>
            <person name="Sreeman S.M."/>
            <person name="Shimizu K.K."/>
        </authorList>
    </citation>
    <scope>NUCLEOTIDE SEQUENCE</scope>
</reference>
<dbReference type="PANTHER" id="PTHR47965:SF61">
    <property type="entry name" value="OS01G0937100 PROTEIN"/>
    <property type="match status" value="1"/>
</dbReference>
<dbReference type="GO" id="GO:0004190">
    <property type="term" value="F:aspartic-type endopeptidase activity"/>
    <property type="evidence" value="ECO:0007669"/>
    <property type="project" value="InterPro"/>
</dbReference>
<dbReference type="EMBL" id="BQKI01000073">
    <property type="protein sequence ID" value="GJN16793.1"/>
    <property type="molecule type" value="Genomic_DNA"/>
</dbReference>
<dbReference type="Proteomes" id="UP001054889">
    <property type="component" value="Unassembled WGS sequence"/>
</dbReference>
<gene>
    <name evidence="4" type="primary">gb03814</name>
    <name evidence="4" type="ORF">PR202_gb03814</name>
</gene>
<evidence type="ECO:0000313" key="5">
    <source>
        <dbReference type="Proteomes" id="UP001054889"/>
    </source>
</evidence>
<dbReference type="Pfam" id="PF14541">
    <property type="entry name" value="TAXi_C"/>
    <property type="match status" value="1"/>
</dbReference>
<accession>A0AAV5E2U8</accession>
<protein>
    <recommendedName>
        <fullName evidence="6">Peptidase A1 domain-containing protein</fullName>
    </recommendedName>
</protein>
<dbReference type="Pfam" id="PF14543">
    <property type="entry name" value="TAXi_N"/>
    <property type="match status" value="1"/>
</dbReference>